<organism evidence="3 4">
    <name type="scientific">Acropora cervicornis</name>
    <name type="common">Staghorn coral</name>
    <dbReference type="NCBI Taxonomy" id="6130"/>
    <lineage>
        <taxon>Eukaryota</taxon>
        <taxon>Metazoa</taxon>
        <taxon>Cnidaria</taxon>
        <taxon>Anthozoa</taxon>
        <taxon>Hexacorallia</taxon>
        <taxon>Scleractinia</taxon>
        <taxon>Astrocoeniina</taxon>
        <taxon>Acroporidae</taxon>
        <taxon>Acropora</taxon>
    </lineage>
</organism>
<keyword evidence="2" id="KW-0472">Membrane</keyword>
<dbReference type="GO" id="GO:0004800">
    <property type="term" value="F:thyroxine 5'-deiodinase activity"/>
    <property type="evidence" value="ECO:0007669"/>
    <property type="project" value="InterPro"/>
</dbReference>
<accession>A0AAD9QH24</accession>
<dbReference type="PIRSF" id="PIRSF001330">
    <property type="entry name" value="IOD"/>
    <property type="match status" value="1"/>
</dbReference>
<name>A0AAD9QH24_ACRCE</name>
<evidence type="ECO:0000256" key="2">
    <source>
        <dbReference type="SAM" id="Phobius"/>
    </source>
</evidence>
<evidence type="ECO:0000313" key="3">
    <source>
        <dbReference type="EMBL" id="KAK2560826.1"/>
    </source>
</evidence>
<comment type="function">
    <text evidence="1">Responsible for the deiodination of T4 (3,5,3',5'-tetraiodothyronine).</text>
</comment>
<protein>
    <recommendedName>
        <fullName evidence="1">Iodothyronine deiodinase</fullName>
    </recommendedName>
</protein>
<evidence type="ECO:0000256" key="1">
    <source>
        <dbReference type="RuleBase" id="RU000676"/>
    </source>
</evidence>
<dbReference type="PANTHER" id="PTHR11781">
    <property type="entry name" value="IODOTHYRONINE DEIODINASE"/>
    <property type="match status" value="1"/>
</dbReference>
<dbReference type="InterPro" id="IPR036249">
    <property type="entry name" value="Thioredoxin-like_sf"/>
</dbReference>
<feature type="transmembrane region" description="Helical" evidence="2">
    <location>
        <begin position="12"/>
        <end position="31"/>
    </location>
</feature>
<sequence>MFAQTIQVVRAATAYTMLLIVFSIGTLLKSIPAFQVWIIRAFDAVTKVKLPVCSYWDSLFSDQMFQNVWHSVALDLNRKIKRGHDAPNTPVVSLSGKNLFPLLKMTKPGRALVLNFGSCTCPIFMDQLSEFQKMAEKFSQVADFCVVYIEEAHPSDGWALKNNYVIRTHRNQTERCNAARRLAQKIPRCPVVVDTMLDTANIAYGALPIRLHVIRDGKVAYEGRSGPTGYDMKDVMRWLTTNCKTV</sequence>
<keyword evidence="2" id="KW-0812">Transmembrane</keyword>
<dbReference type="InterPro" id="IPR000643">
    <property type="entry name" value="Iodothyronine_deiodinase"/>
</dbReference>
<comment type="caution">
    <text evidence="3">The sequence shown here is derived from an EMBL/GenBank/DDBJ whole genome shotgun (WGS) entry which is preliminary data.</text>
</comment>
<keyword evidence="2" id="KW-1133">Transmembrane helix</keyword>
<dbReference type="Pfam" id="PF00837">
    <property type="entry name" value="T4_deiodinase"/>
    <property type="match status" value="1"/>
</dbReference>
<comment type="similarity">
    <text evidence="1">Belongs to the iodothyronine deiodinase family.</text>
</comment>
<dbReference type="PANTHER" id="PTHR11781:SF24">
    <property type="entry name" value="IODOTHYRONINE DEIODINASE"/>
    <property type="match status" value="1"/>
</dbReference>
<dbReference type="Gene3D" id="3.40.30.10">
    <property type="entry name" value="Glutaredoxin"/>
    <property type="match status" value="1"/>
</dbReference>
<keyword evidence="1" id="KW-0712">Selenocysteine</keyword>
<dbReference type="GO" id="GO:0042446">
    <property type="term" value="P:hormone biosynthetic process"/>
    <property type="evidence" value="ECO:0007669"/>
    <property type="project" value="UniProtKB-KW"/>
</dbReference>
<keyword evidence="4" id="KW-1185">Reference proteome</keyword>
<reference evidence="3" key="1">
    <citation type="journal article" date="2023" name="G3 (Bethesda)">
        <title>Whole genome assembly and annotation of the endangered Caribbean coral Acropora cervicornis.</title>
        <authorList>
            <person name="Selwyn J.D."/>
            <person name="Vollmer S.V."/>
        </authorList>
    </citation>
    <scope>NUCLEOTIDE SEQUENCE</scope>
    <source>
        <strain evidence="3">K2</strain>
    </source>
</reference>
<gene>
    <name evidence="3" type="ORF">P5673_016633</name>
</gene>
<proteinExistence type="inferred from homology"/>
<dbReference type="EMBL" id="JARQWQ010000035">
    <property type="protein sequence ID" value="KAK2560826.1"/>
    <property type="molecule type" value="Genomic_DNA"/>
</dbReference>
<evidence type="ECO:0000313" key="4">
    <source>
        <dbReference type="Proteomes" id="UP001249851"/>
    </source>
</evidence>
<dbReference type="GO" id="GO:0042403">
    <property type="term" value="P:thyroid hormone metabolic process"/>
    <property type="evidence" value="ECO:0007669"/>
    <property type="project" value="TreeGrafter"/>
</dbReference>
<dbReference type="Proteomes" id="UP001249851">
    <property type="component" value="Unassembled WGS sequence"/>
</dbReference>
<dbReference type="SUPFAM" id="SSF52833">
    <property type="entry name" value="Thioredoxin-like"/>
    <property type="match status" value="1"/>
</dbReference>
<reference evidence="3" key="2">
    <citation type="journal article" date="2023" name="Science">
        <title>Genomic signatures of disease resistance in endangered staghorn corals.</title>
        <authorList>
            <person name="Vollmer S.V."/>
            <person name="Selwyn J.D."/>
            <person name="Despard B.A."/>
            <person name="Roesel C.L."/>
        </authorList>
    </citation>
    <scope>NUCLEOTIDE SEQUENCE</scope>
    <source>
        <strain evidence="3">K2</strain>
    </source>
</reference>
<dbReference type="AlphaFoldDB" id="A0AAD9QH24"/>
<keyword evidence="1" id="KW-0893">Thyroid hormones biosynthesis</keyword>
<keyword evidence="1" id="KW-0560">Oxidoreductase</keyword>